<keyword evidence="6" id="KW-1185">Reference proteome</keyword>
<protein>
    <submittedName>
        <fullName evidence="5">Type 1 glutamine amidotransferase domain-containing protein</fullName>
    </submittedName>
</protein>
<keyword evidence="2" id="KW-0456">Lyase</keyword>
<sequence>MKILMIVTSHDKLGNTGNATGLFLSELSHPYEVFKKNGIQVDIASPNGGKAPIDPNSLQAEDVQPFKHLADATLKLSAINTDDYAGVFIVGGHGTMYDLPTSKDLQRILIEADSAGKIVASVCHGQAGLINVVDKNGEYLFKSRKLTAFSNAEESQIGLSGVVPFSLEDELTQRGSNYSCGAPWQEHVVVDQNLVTGQNPASAKRMAEVISKMVETASA</sequence>
<evidence type="ECO:0000256" key="2">
    <source>
        <dbReference type="ARBA" id="ARBA00023239"/>
    </source>
</evidence>
<keyword evidence="5" id="KW-0315">Glutamine amidotransferase</keyword>
<evidence type="ECO:0000256" key="3">
    <source>
        <dbReference type="ARBA" id="ARBA00038493"/>
    </source>
</evidence>
<accession>A0ABY6BNV6</accession>
<feature type="domain" description="DJ-1/PfpI" evidence="4">
    <location>
        <begin position="25"/>
        <end position="211"/>
    </location>
</feature>
<dbReference type="InterPro" id="IPR029062">
    <property type="entry name" value="Class_I_gatase-like"/>
</dbReference>
<dbReference type="InterPro" id="IPR002818">
    <property type="entry name" value="DJ-1/PfpI"/>
</dbReference>
<dbReference type="PANTHER" id="PTHR48094:SF11">
    <property type="entry name" value="GLUTATHIONE-INDEPENDENT GLYOXALASE HSP31-RELATED"/>
    <property type="match status" value="1"/>
</dbReference>
<evidence type="ECO:0000256" key="1">
    <source>
        <dbReference type="ARBA" id="ARBA00023016"/>
    </source>
</evidence>
<dbReference type="RefSeq" id="WP_261696432.1">
    <property type="nucleotide sequence ID" value="NZ_CP104694.1"/>
</dbReference>
<gene>
    <name evidence="5" type="ORF">N4264_07455</name>
</gene>
<name>A0ABY6BNV6_9GAMM</name>
<dbReference type="CDD" id="cd03141">
    <property type="entry name" value="GATase1_Hsp31_like"/>
    <property type="match status" value="1"/>
</dbReference>
<evidence type="ECO:0000259" key="4">
    <source>
        <dbReference type="Pfam" id="PF01965"/>
    </source>
</evidence>
<proteinExistence type="inferred from homology"/>
<dbReference type="Pfam" id="PF01965">
    <property type="entry name" value="DJ-1_PfpI"/>
    <property type="match status" value="1"/>
</dbReference>
<organism evidence="5 6">
    <name type="scientific">Tahibacter amnicola</name>
    <dbReference type="NCBI Taxonomy" id="2976241"/>
    <lineage>
        <taxon>Bacteria</taxon>
        <taxon>Pseudomonadati</taxon>
        <taxon>Pseudomonadota</taxon>
        <taxon>Gammaproteobacteria</taxon>
        <taxon>Lysobacterales</taxon>
        <taxon>Rhodanobacteraceae</taxon>
        <taxon>Tahibacter</taxon>
    </lineage>
</organism>
<dbReference type="SUPFAM" id="SSF52317">
    <property type="entry name" value="Class I glutamine amidotransferase-like"/>
    <property type="match status" value="1"/>
</dbReference>
<keyword evidence="1" id="KW-0346">Stress response</keyword>
<dbReference type="PANTHER" id="PTHR48094">
    <property type="entry name" value="PROTEIN/NUCLEIC ACID DEGLYCASE DJ-1-RELATED"/>
    <property type="match status" value="1"/>
</dbReference>
<evidence type="ECO:0000313" key="6">
    <source>
        <dbReference type="Proteomes" id="UP001064632"/>
    </source>
</evidence>
<dbReference type="Gene3D" id="3.40.50.880">
    <property type="match status" value="1"/>
</dbReference>
<dbReference type="InterPro" id="IPR050325">
    <property type="entry name" value="Prot/Nucl_acid_deglycase"/>
</dbReference>
<reference evidence="5" key="1">
    <citation type="submission" date="2022-09" db="EMBL/GenBank/DDBJ databases">
        <title>Tahibacter sp. nov., isolated from a fresh water.</title>
        <authorList>
            <person name="Baek J.H."/>
            <person name="Lee J.K."/>
            <person name="Kim J.M."/>
            <person name="Jeon C.O."/>
        </authorList>
    </citation>
    <scope>NUCLEOTIDE SEQUENCE</scope>
    <source>
        <strain evidence="5">W38</strain>
    </source>
</reference>
<comment type="similarity">
    <text evidence="3">Belongs to the peptidase C56 family. HSP31-like subfamily.</text>
</comment>
<dbReference type="EMBL" id="CP104694">
    <property type="protein sequence ID" value="UXI69477.1"/>
    <property type="molecule type" value="Genomic_DNA"/>
</dbReference>
<dbReference type="Proteomes" id="UP001064632">
    <property type="component" value="Chromosome"/>
</dbReference>
<evidence type="ECO:0000313" key="5">
    <source>
        <dbReference type="EMBL" id="UXI69477.1"/>
    </source>
</evidence>